<proteinExistence type="inferred from homology"/>
<evidence type="ECO:0000256" key="2">
    <source>
        <dbReference type="ARBA" id="ARBA00022801"/>
    </source>
</evidence>
<dbReference type="PANTHER" id="PTHR22925:SF3">
    <property type="entry name" value="GLYCOSYL HYDROLASE FAMILY PROTEIN 43"/>
    <property type="match status" value="1"/>
</dbReference>
<keyword evidence="2 4" id="KW-0378">Hydrolase</keyword>
<accession>A0A161LGW1</accession>
<evidence type="ECO:0000256" key="3">
    <source>
        <dbReference type="ARBA" id="ARBA00023295"/>
    </source>
</evidence>
<keyword evidence="7" id="KW-1185">Reference proteome</keyword>
<keyword evidence="5" id="KW-1133">Transmembrane helix</keyword>
<dbReference type="EMBL" id="BDCR01000004">
    <property type="protein sequence ID" value="GAT64277.1"/>
    <property type="molecule type" value="Genomic_DNA"/>
</dbReference>
<dbReference type="InterPro" id="IPR023296">
    <property type="entry name" value="Glyco_hydro_beta-prop_sf"/>
</dbReference>
<dbReference type="STRING" id="681398.PJIAN_4827"/>
<gene>
    <name evidence="6" type="ORF">PJIAN_4827</name>
</gene>
<feature type="transmembrane region" description="Helical" evidence="5">
    <location>
        <begin position="37"/>
        <end position="56"/>
    </location>
</feature>
<dbReference type="InterPro" id="IPR006710">
    <property type="entry name" value="Glyco_hydro_43"/>
</dbReference>
<keyword evidence="5" id="KW-0472">Membrane</keyword>
<evidence type="ECO:0000256" key="4">
    <source>
        <dbReference type="RuleBase" id="RU361187"/>
    </source>
</evidence>
<dbReference type="Proteomes" id="UP000076586">
    <property type="component" value="Unassembled WGS sequence"/>
</dbReference>
<comment type="similarity">
    <text evidence="1 4">Belongs to the glycosyl hydrolase 43 family.</text>
</comment>
<reference evidence="7" key="1">
    <citation type="submission" date="2016-04" db="EMBL/GenBank/DDBJ databases">
        <title>Draft genome sequence of Paludibacter jiangxiensis strain NM7.</title>
        <authorList>
            <person name="Qiu Y."/>
            <person name="Matsuura N."/>
            <person name="Ohashi A."/>
            <person name="Tourlousse M.D."/>
            <person name="Sekiguchi Y."/>
        </authorList>
    </citation>
    <scope>NUCLEOTIDE SEQUENCE [LARGE SCALE GENOMIC DNA]</scope>
    <source>
        <strain evidence="7">NM7</strain>
    </source>
</reference>
<comment type="caution">
    <text evidence="6">The sequence shown here is derived from an EMBL/GenBank/DDBJ whole genome shotgun (WGS) entry which is preliminary data.</text>
</comment>
<evidence type="ECO:0000256" key="1">
    <source>
        <dbReference type="ARBA" id="ARBA00009865"/>
    </source>
</evidence>
<dbReference type="CDD" id="cd18822">
    <property type="entry name" value="GH43_CtGH43-like"/>
    <property type="match status" value="1"/>
</dbReference>
<protein>
    <submittedName>
        <fullName evidence="6">Glycosyl hydrolases family 43</fullName>
    </submittedName>
</protein>
<name>A0A161LGW1_9BACT</name>
<organism evidence="6 7">
    <name type="scientific">Paludibacter jiangxiensis</name>
    <dbReference type="NCBI Taxonomy" id="681398"/>
    <lineage>
        <taxon>Bacteria</taxon>
        <taxon>Pseudomonadati</taxon>
        <taxon>Bacteroidota</taxon>
        <taxon>Bacteroidia</taxon>
        <taxon>Bacteroidales</taxon>
        <taxon>Paludibacteraceae</taxon>
        <taxon>Paludibacter</taxon>
    </lineage>
</organism>
<keyword evidence="3 4" id="KW-0326">Glycosidase</keyword>
<dbReference type="PANTHER" id="PTHR22925">
    <property type="entry name" value="GLYCOSYL HYDROLASE 43 FAMILY MEMBER"/>
    <property type="match status" value="1"/>
</dbReference>
<evidence type="ECO:0000313" key="7">
    <source>
        <dbReference type="Proteomes" id="UP000076586"/>
    </source>
</evidence>
<dbReference type="Gene3D" id="2.115.10.20">
    <property type="entry name" value="Glycosyl hydrolase domain, family 43"/>
    <property type="match status" value="1"/>
</dbReference>
<keyword evidence="5" id="KW-0812">Transmembrane</keyword>
<dbReference type="GO" id="GO:0004553">
    <property type="term" value="F:hydrolase activity, hydrolyzing O-glycosyl compounds"/>
    <property type="evidence" value="ECO:0007669"/>
    <property type="project" value="InterPro"/>
</dbReference>
<dbReference type="Pfam" id="PF04616">
    <property type="entry name" value="Glyco_hydro_43"/>
    <property type="match status" value="1"/>
</dbReference>
<dbReference type="SUPFAM" id="SSF75005">
    <property type="entry name" value="Arabinanase/levansucrase/invertase"/>
    <property type="match status" value="1"/>
</dbReference>
<sequence>MKRACFDQNTTPHENKDMRVLSDNLKTTYFRIKLSKIILLLFVTIAFVCTTTAQATKPAKRSAIVNGEDLTDTKGNVINAHGGGFLKVGNYFYWIGENRHDNVLVSCYRSTDLLNWEFRGDLLTRQSNPELADANIERPKVVYNTKTKQFVMWMHYEKRSDYSLARAAVAVSNDIEKPFTYQRSFRPFGNMSRDCTLFLDDDGSAYFFSSARENYDMMMYRLTDDFLDLKEQVATLWPGGHREAPAVVKRNGYYFMITSGCTGWAPNQAKYAVAKSIRGPWSELTYIADNTTYHSQSTYILPIIGKKNTSYLYVGDRWDGKHYFNSKYIFLPLTFRNDTTMEMPWSETCTPDVTKGKIGQASQNK</sequence>
<evidence type="ECO:0000256" key="5">
    <source>
        <dbReference type="SAM" id="Phobius"/>
    </source>
</evidence>
<reference evidence="7" key="2">
    <citation type="journal article" date="2017" name="Genome Announc.">
        <title>Draft genome sequence of Paludibacter jiangxiensis NM7(T), a propionate-producing fermentative bacterium.</title>
        <authorList>
            <person name="Qiu Y.-L."/>
            <person name="Tourlousse D.M."/>
            <person name="Matsuura N."/>
            <person name="Ohashi A."/>
            <person name="Sekiguchi Y."/>
        </authorList>
    </citation>
    <scope>NUCLEOTIDE SEQUENCE [LARGE SCALE GENOMIC DNA]</scope>
    <source>
        <strain evidence="7">NM7</strain>
    </source>
</reference>
<dbReference type="GO" id="GO:0005975">
    <property type="term" value="P:carbohydrate metabolic process"/>
    <property type="evidence" value="ECO:0007669"/>
    <property type="project" value="InterPro"/>
</dbReference>
<dbReference type="AlphaFoldDB" id="A0A161LGW1"/>
<dbReference type="OrthoDB" id="273314at2"/>
<evidence type="ECO:0000313" key="6">
    <source>
        <dbReference type="EMBL" id="GAT64277.1"/>
    </source>
</evidence>